<dbReference type="Proteomes" id="UP001055167">
    <property type="component" value="Unassembled WGS sequence"/>
</dbReference>
<feature type="region of interest" description="Disordered" evidence="1">
    <location>
        <begin position="38"/>
        <end position="86"/>
    </location>
</feature>
<reference evidence="2" key="1">
    <citation type="journal article" date="2021" name="Front. Microbiol.">
        <title>Comprehensive Comparative Genomics and Phenotyping of Methylobacterium Species.</title>
        <authorList>
            <person name="Alessa O."/>
            <person name="Ogura Y."/>
            <person name="Fujitani Y."/>
            <person name="Takami H."/>
            <person name="Hayashi T."/>
            <person name="Sahin N."/>
            <person name="Tani A."/>
        </authorList>
    </citation>
    <scope>NUCLEOTIDE SEQUENCE</scope>
    <source>
        <strain evidence="2">KCTC 52305</strain>
    </source>
</reference>
<accession>A0ABQ4QZD1</accession>
<name>A0ABQ4QZD1_9HYPH</name>
<sequence>MRTVLVIGSVILALAASVVPSEARGRRGGIGLVLVGTGGAPRPTPAAAQGQPDAGPVIRTATADPASPEPMTTGTTTRAKPREAPPAEAWCARGRVFGTGAGFCAIN</sequence>
<organism evidence="2 3">
    <name type="scientific">Methylobacterium crusticola</name>
    <dbReference type="NCBI Taxonomy" id="1697972"/>
    <lineage>
        <taxon>Bacteria</taxon>
        <taxon>Pseudomonadati</taxon>
        <taxon>Pseudomonadota</taxon>
        <taxon>Alphaproteobacteria</taxon>
        <taxon>Hyphomicrobiales</taxon>
        <taxon>Methylobacteriaceae</taxon>
        <taxon>Methylobacterium</taxon>
    </lineage>
</organism>
<protein>
    <submittedName>
        <fullName evidence="2">Uncharacterized protein</fullName>
    </submittedName>
</protein>
<evidence type="ECO:0000313" key="3">
    <source>
        <dbReference type="Proteomes" id="UP001055167"/>
    </source>
</evidence>
<keyword evidence="3" id="KW-1185">Reference proteome</keyword>
<proteinExistence type="predicted"/>
<gene>
    <name evidence="2" type="ORF">OPKNFCMD_3356</name>
</gene>
<dbReference type="RefSeq" id="WP_128562021.1">
    <property type="nucleotide sequence ID" value="NZ_BPQH01000010.1"/>
</dbReference>
<feature type="compositionally biased region" description="Low complexity" evidence="1">
    <location>
        <begin position="45"/>
        <end position="56"/>
    </location>
</feature>
<comment type="caution">
    <text evidence="2">The sequence shown here is derived from an EMBL/GenBank/DDBJ whole genome shotgun (WGS) entry which is preliminary data.</text>
</comment>
<evidence type="ECO:0000256" key="1">
    <source>
        <dbReference type="SAM" id="MobiDB-lite"/>
    </source>
</evidence>
<dbReference type="EMBL" id="BPQH01000010">
    <property type="protein sequence ID" value="GJD50613.1"/>
    <property type="molecule type" value="Genomic_DNA"/>
</dbReference>
<evidence type="ECO:0000313" key="2">
    <source>
        <dbReference type="EMBL" id="GJD50613.1"/>
    </source>
</evidence>
<reference evidence="2" key="2">
    <citation type="submission" date="2021-08" db="EMBL/GenBank/DDBJ databases">
        <authorList>
            <person name="Tani A."/>
            <person name="Ola A."/>
            <person name="Ogura Y."/>
            <person name="Katsura K."/>
            <person name="Hayashi T."/>
        </authorList>
    </citation>
    <scope>NUCLEOTIDE SEQUENCE</scope>
    <source>
        <strain evidence="2">KCTC 52305</strain>
    </source>
</reference>